<evidence type="ECO:0000313" key="1">
    <source>
        <dbReference type="EMBL" id="NVL07969.1"/>
    </source>
</evidence>
<organism evidence="1">
    <name type="scientific">Bradyrhizobium quebecense</name>
    <dbReference type="NCBI Taxonomy" id="2748629"/>
    <lineage>
        <taxon>Bacteria</taxon>
        <taxon>Pseudomonadati</taxon>
        <taxon>Pseudomonadota</taxon>
        <taxon>Alphaproteobacteria</taxon>
        <taxon>Hyphomicrobiales</taxon>
        <taxon>Nitrobacteraceae</taxon>
        <taxon>Bradyrhizobium</taxon>
    </lineage>
</organism>
<accession>A0A973WNF5</accession>
<sequence>MNNSQGHALEVGTLAMFDRLPTPARRAIAGARFDWALGEWLSDWTAGKISARGLAVKIQAVDKVASASERAATWGPDYPILKGELP</sequence>
<reference evidence="1" key="1">
    <citation type="submission" date="2020-06" db="EMBL/GenBank/DDBJ databases">
        <title>Whole Genome Sequence of Bradyrhizobium sp. Strain 66S1MB.</title>
        <authorList>
            <person name="Bromfield E."/>
            <person name="Cloutier S."/>
        </authorList>
    </citation>
    <scope>NUCLEOTIDE SEQUENCE</scope>
    <source>
        <strain evidence="1">66S1MB</strain>
    </source>
</reference>
<comment type="caution">
    <text evidence="1">The sequence shown here is derived from an EMBL/GenBank/DDBJ whole genome shotgun (WGS) entry which is preliminary data.</text>
</comment>
<dbReference type="RefSeq" id="WP_176531565.1">
    <property type="nucleotide sequence ID" value="NZ_CP088022.1"/>
</dbReference>
<dbReference type="AlphaFoldDB" id="A0A973WNF5"/>
<dbReference type="EMBL" id="JABWSX010000001">
    <property type="protein sequence ID" value="NVL07969.1"/>
    <property type="molecule type" value="Genomic_DNA"/>
</dbReference>
<gene>
    <name evidence="1" type="ORF">HU230_19900</name>
</gene>
<name>A0A973WNF5_9BRAD</name>
<proteinExistence type="predicted"/>
<protein>
    <submittedName>
        <fullName evidence="1">Uncharacterized protein</fullName>
    </submittedName>
</protein>